<dbReference type="EMBL" id="SODL02000001">
    <property type="protein sequence ID" value="MCP2366677.1"/>
    <property type="molecule type" value="Genomic_DNA"/>
</dbReference>
<name>A0A1H1YG54_9MICO</name>
<reference evidence="1" key="3">
    <citation type="submission" date="2022-06" db="EMBL/GenBank/DDBJ databases">
        <title>Genomic Encyclopedia of Type Strains, Phase III (KMG-III): the genomes of soil and plant-associated and newly described type strains.</title>
        <authorList>
            <person name="Whitman W."/>
        </authorList>
    </citation>
    <scope>NUCLEOTIDE SEQUENCE</scope>
    <source>
        <strain evidence="1">CPCC 202695</strain>
    </source>
</reference>
<proteinExistence type="predicted"/>
<keyword evidence="4" id="KW-1185">Reference proteome</keyword>
<accession>A0A1H1YG54</accession>
<evidence type="ECO:0000313" key="3">
    <source>
        <dbReference type="Proteomes" id="UP000199482"/>
    </source>
</evidence>
<dbReference type="OrthoDB" id="5023161at2"/>
<dbReference type="AlphaFoldDB" id="A0A1H1YG54"/>
<reference evidence="2" key="2">
    <citation type="submission" date="2016-10" db="EMBL/GenBank/DDBJ databases">
        <authorList>
            <person name="de Groot N.N."/>
        </authorList>
    </citation>
    <scope>NUCLEOTIDE SEQUENCE [LARGE SCALE GENOMIC DNA]</scope>
    <source>
        <strain evidence="2">CPCC 202695</strain>
    </source>
</reference>
<dbReference type="RefSeq" id="WP_092673535.1">
    <property type="nucleotide sequence ID" value="NZ_BMDN01000001.1"/>
</dbReference>
<evidence type="ECO:0000313" key="2">
    <source>
        <dbReference type="EMBL" id="SDT20259.1"/>
    </source>
</evidence>
<protein>
    <submittedName>
        <fullName evidence="2">Uncharacterized protein</fullName>
    </submittedName>
</protein>
<reference evidence="3" key="1">
    <citation type="submission" date="2016-10" db="EMBL/GenBank/DDBJ databases">
        <authorList>
            <person name="Varghese N."/>
            <person name="Submissions S."/>
        </authorList>
    </citation>
    <scope>NUCLEOTIDE SEQUENCE [LARGE SCALE GENOMIC DNA]</scope>
    <source>
        <strain evidence="3">CPCC 202695</strain>
    </source>
</reference>
<dbReference type="Proteomes" id="UP000199482">
    <property type="component" value="Chromosome I"/>
</dbReference>
<dbReference type="EMBL" id="LT629755">
    <property type="protein sequence ID" value="SDT20259.1"/>
    <property type="molecule type" value="Genomic_DNA"/>
</dbReference>
<dbReference type="Proteomes" id="UP000893823">
    <property type="component" value="Unassembled WGS sequence"/>
</dbReference>
<sequence>MPFRSLRTIQSWLDEFDQVGYHFGGELKVIQQDGADGADTGLVSVRLVNAATVITIQPEVVGAPTWKVTMEPRDEAVTMDAAAVLNLAAELSVVSALCAFLQAKSLAFVGVDSA</sequence>
<evidence type="ECO:0000313" key="1">
    <source>
        <dbReference type="EMBL" id="MCP2366677.1"/>
    </source>
</evidence>
<gene>
    <name evidence="1" type="ORF">BCL57_000819</name>
    <name evidence="2" type="ORF">SAMN04489721_2752</name>
</gene>
<evidence type="ECO:0000313" key="4">
    <source>
        <dbReference type="Proteomes" id="UP000893823"/>
    </source>
</evidence>
<organism evidence="2 3">
    <name type="scientific">Agromyces flavus</name>
    <dbReference type="NCBI Taxonomy" id="589382"/>
    <lineage>
        <taxon>Bacteria</taxon>
        <taxon>Bacillati</taxon>
        <taxon>Actinomycetota</taxon>
        <taxon>Actinomycetes</taxon>
        <taxon>Micrococcales</taxon>
        <taxon>Microbacteriaceae</taxon>
        <taxon>Agromyces</taxon>
    </lineage>
</organism>